<dbReference type="Pfam" id="PF02384">
    <property type="entry name" value="N6_Mtase"/>
    <property type="match status" value="1"/>
</dbReference>
<feature type="domain" description="DNA methylase adenine-specific" evidence="1">
    <location>
        <begin position="2"/>
        <end position="94"/>
    </location>
</feature>
<evidence type="ECO:0000259" key="1">
    <source>
        <dbReference type="Pfam" id="PF02384"/>
    </source>
</evidence>
<dbReference type="GO" id="GO:0003677">
    <property type="term" value="F:DNA binding"/>
    <property type="evidence" value="ECO:0007669"/>
    <property type="project" value="InterPro"/>
</dbReference>
<dbReference type="SUPFAM" id="SSF53335">
    <property type="entry name" value="S-adenosyl-L-methionine-dependent methyltransferases"/>
    <property type="match status" value="1"/>
</dbReference>
<accession>X0RUX3</accession>
<reference evidence="2" key="1">
    <citation type="journal article" date="2014" name="Front. Microbiol.">
        <title>High frequency of phylogenetically diverse reductive dehalogenase-homologous genes in deep subseafloor sedimentary metagenomes.</title>
        <authorList>
            <person name="Kawai M."/>
            <person name="Futagami T."/>
            <person name="Toyoda A."/>
            <person name="Takaki Y."/>
            <person name="Nishi S."/>
            <person name="Hori S."/>
            <person name="Arai W."/>
            <person name="Tsubouchi T."/>
            <person name="Morono Y."/>
            <person name="Uchiyama I."/>
            <person name="Ito T."/>
            <person name="Fujiyama A."/>
            <person name="Inagaki F."/>
            <person name="Takami H."/>
        </authorList>
    </citation>
    <scope>NUCLEOTIDE SEQUENCE</scope>
    <source>
        <strain evidence="2">Expedition CK06-06</strain>
    </source>
</reference>
<organism evidence="2">
    <name type="scientific">marine sediment metagenome</name>
    <dbReference type="NCBI Taxonomy" id="412755"/>
    <lineage>
        <taxon>unclassified sequences</taxon>
        <taxon>metagenomes</taxon>
        <taxon>ecological metagenomes</taxon>
    </lineage>
</organism>
<feature type="non-terminal residue" evidence="2">
    <location>
        <position position="1"/>
    </location>
</feature>
<dbReference type="GO" id="GO:0008170">
    <property type="term" value="F:N-methyltransferase activity"/>
    <property type="evidence" value="ECO:0007669"/>
    <property type="project" value="InterPro"/>
</dbReference>
<proteinExistence type="predicted"/>
<protein>
    <recommendedName>
        <fullName evidence="1">DNA methylase adenine-specific domain-containing protein</fullName>
    </recommendedName>
</protein>
<dbReference type="AlphaFoldDB" id="X0RUX3"/>
<dbReference type="Gene3D" id="3.40.50.150">
    <property type="entry name" value="Vaccinia Virus protein VP39"/>
    <property type="match status" value="1"/>
</dbReference>
<dbReference type="EMBL" id="BARS01009292">
    <property type="protein sequence ID" value="GAF72588.1"/>
    <property type="molecule type" value="Genomic_DNA"/>
</dbReference>
<sequence>LKEKLLEEHTLEAVFSMPDELFVNSKVGVVTCIMVFKAHQPHPTNYETYFGYWKDDGFTKRKITGRANYFHNWESIKQNWINGYQSKNAVAGYSIKKNVSASDEWCAEAYMETDYSKLDKKEFEDVLKNFASFKFMNEAQE</sequence>
<comment type="caution">
    <text evidence="2">The sequence shown here is derived from an EMBL/GenBank/DDBJ whole genome shotgun (WGS) entry which is preliminary data.</text>
</comment>
<evidence type="ECO:0000313" key="2">
    <source>
        <dbReference type="EMBL" id="GAF72588.1"/>
    </source>
</evidence>
<gene>
    <name evidence="2" type="ORF">S01H1_17504</name>
</gene>
<dbReference type="InterPro" id="IPR029063">
    <property type="entry name" value="SAM-dependent_MTases_sf"/>
</dbReference>
<dbReference type="InterPro" id="IPR003356">
    <property type="entry name" value="DNA_methylase_A-5"/>
</dbReference>
<name>X0RUX3_9ZZZZ</name>